<evidence type="ECO:0000259" key="2">
    <source>
        <dbReference type="Pfam" id="PF20789"/>
    </source>
</evidence>
<evidence type="ECO:0008006" key="5">
    <source>
        <dbReference type="Google" id="ProtNLM"/>
    </source>
</evidence>
<name>A0A4P7MWG6_PYROR</name>
<dbReference type="AlphaFoldDB" id="A0A4P7MWG6"/>
<evidence type="ECO:0000259" key="1">
    <source>
        <dbReference type="Pfam" id="PF13622"/>
    </source>
</evidence>
<dbReference type="SUPFAM" id="SSF54637">
    <property type="entry name" value="Thioesterase/thiol ester dehydrase-isomerase"/>
    <property type="match status" value="1"/>
</dbReference>
<dbReference type="InterPro" id="IPR049450">
    <property type="entry name" value="ACOT8-like_C"/>
</dbReference>
<dbReference type="InterPro" id="IPR042171">
    <property type="entry name" value="Acyl-CoA_hotdog"/>
</dbReference>
<dbReference type="Pfam" id="PF13622">
    <property type="entry name" value="4HBT_3"/>
    <property type="match status" value="1"/>
</dbReference>
<evidence type="ECO:0000313" key="3">
    <source>
        <dbReference type="EMBL" id="QBZ53542.1"/>
    </source>
</evidence>
<dbReference type="InterPro" id="IPR049449">
    <property type="entry name" value="TesB_ACOT8-like_N"/>
</dbReference>
<feature type="domain" description="Acyl-CoA thioesterase-like C-terminal" evidence="2">
    <location>
        <begin position="169"/>
        <end position="310"/>
    </location>
</feature>
<reference evidence="3 4" key="1">
    <citation type="journal article" date="2019" name="Mol. Biol. Evol.">
        <title>Blast fungal genomes show frequent chromosomal changes, gene gains and losses, and effector gene turnover.</title>
        <authorList>
            <person name="Gomez Luciano L.B."/>
            <person name="Jason Tsai I."/>
            <person name="Chuma I."/>
            <person name="Tosa Y."/>
            <person name="Chen Y.H."/>
            <person name="Li J.Y."/>
            <person name="Li M.Y."/>
            <person name="Jade Lu M.Y."/>
            <person name="Nakayashiki H."/>
            <person name="Li W.H."/>
        </authorList>
    </citation>
    <scope>NUCLEOTIDE SEQUENCE [LARGE SCALE GENOMIC DNA]</scope>
    <source>
        <strain evidence="3">MZ5-1-6</strain>
    </source>
</reference>
<dbReference type="InterPro" id="IPR052389">
    <property type="entry name" value="Sec_Metab_Biosynth-Assoc"/>
</dbReference>
<dbReference type="PANTHER" id="PTHR38110">
    <property type="entry name" value="CHROMOSOME 23, WHOLE GENOME SHOTGUN SEQUENCE"/>
    <property type="match status" value="1"/>
</dbReference>
<evidence type="ECO:0000313" key="4">
    <source>
        <dbReference type="Proteomes" id="UP000294847"/>
    </source>
</evidence>
<dbReference type="Proteomes" id="UP000294847">
    <property type="component" value="Chromosome 1"/>
</dbReference>
<proteinExistence type="predicted"/>
<dbReference type="Pfam" id="PF20789">
    <property type="entry name" value="4HBT_3C"/>
    <property type="match status" value="1"/>
</dbReference>
<protein>
    <recommendedName>
        <fullName evidence="5">Thioesterase family protein</fullName>
    </recommendedName>
</protein>
<dbReference type="EMBL" id="CP034204">
    <property type="protein sequence ID" value="QBZ53542.1"/>
    <property type="molecule type" value="Genomic_DNA"/>
</dbReference>
<dbReference type="InterPro" id="IPR029069">
    <property type="entry name" value="HotDog_dom_sf"/>
</dbReference>
<organism evidence="3 4">
    <name type="scientific">Pyricularia oryzae</name>
    <name type="common">Rice blast fungus</name>
    <name type="synonym">Magnaporthe oryzae</name>
    <dbReference type="NCBI Taxonomy" id="318829"/>
    <lineage>
        <taxon>Eukaryota</taxon>
        <taxon>Fungi</taxon>
        <taxon>Dikarya</taxon>
        <taxon>Ascomycota</taxon>
        <taxon>Pezizomycotina</taxon>
        <taxon>Sordariomycetes</taxon>
        <taxon>Sordariomycetidae</taxon>
        <taxon>Magnaporthales</taxon>
        <taxon>Pyriculariaceae</taxon>
        <taxon>Pyricularia</taxon>
    </lineage>
</organism>
<gene>
    <name evidence="3" type="ORF">PoMZ_09229</name>
</gene>
<accession>A0A4P7MWG6</accession>
<dbReference type="Gene3D" id="2.40.160.210">
    <property type="entry name" value="Acyl-CoA thioesterase, double hotdog domain"/>
    <property type="match status" value="1"/>
</dbReference>
<dbReference type="PANTHER" id="PTHR38110:SF1">
    <property type="entry name" value="THIOESTERASE DOMAIN-CONTAINING PROTEIN"/>
    <property type="match status" value="1"/>
</dbReference>
<feature type="domain" description="Acyl-CoA thioesterase-like N-terminal HotDog" evidence="1">
    <location>
        <begin position="32"/>
        <end position="109"/>
    </location>
</feature>
<sequence length="327" mass="36029">MSTSLQPVPFSQATRLERLDHKTYSVAISEAFSVGKVSHGGYVATCILEAARLHMVARDQPDPLCAQYSFLDKTTPGPAIILVDETKLGQRLSILHLALYQDNLLTEAPWVTERSSRPKIVAYVTCTNIQSQAGLSLPTGFSLQPSPPPINFDRLLDKGTDGDWCLKPPATPDKPGYRLGHLHNVECYVPVRGQPSKSTLDAWFRLKSGESFTNSSLAFMADIFGHVPEQYRAKPGQPPDNASFPSASFNWYPTLALNLEVKKSLTGMNAEFLQLRVSAKEIKNGRLDMEVLILDVDGDLVAVANHVTLIVSADRNLARRSTRVDKL</sequence>